<evidence type="ECO:0000256" key="2">
    <source>
        <dbReference type="SAM" id="Phobius"/>
    </source>
</evidence>
<keyword evidence="2" id="KW-1133">Transmembrane helix</keyword>
<organism evidence="4 7">
    <name type="scientific">Pseudoduganella plicata</name>
    <dbReference type="NCBI Taxonomy" id="321984"/>
    <lineage>
        <taxon>Bacteria</taxon>
        <taxon>Pseudomonadati</taxon>
        <taxon>Pseudomonadota</taxon>
        <taxon>Betaproteobacteria</taxon>
        <taxon>Burkholderiales</taxon>
        <taxon>Oxalobacteraceae</taxon>
        <taxon>Telluria group</taxon>
        <taxon>Pseudoduganella</taxon>
    </lineage>
</organism>
<reference evidence="4" key="1">
    <citation type="journal article" date="2014" name="Int. J. Syst. Evol. Microbiol.">
        <title>Complete genome sequence of Corynebacterium casei LMG S-19264T (=DSM 44701T), isolated from a smear-ripened cheese.</title>
        <authorList>
            <consortium name="US DOE Joint Genome Institute (JGI-PGF)"/>
            <person name="Walter F."/>
            <person name="Albersmeier A."/>
            <person name="Kalinowski J."/>
            <person name="Ruckert C."/>
        </authorList>
    </citation>
    <scope>NUCLEOTIDE SEQUENCE</scope>
    <source>
        <strain evidence="4">KCTC 12344</strain>
    </source>
</reference>
<dbReference type="RefSeq" id="WP_134387646.1">
    <property type="nucleotide sequence ID" value="NZ_BMWW01000003.1"/>
</dbReference>
<dbReference type="AlphaFoldDB" id="A0A4P7BJ74"/>
<gene>
    <name evidence="5" type="ORF">E1742_24450</name>
    <name evidence="4" type="ORF">GCM10007388_18890</name>
</gene>
<accession>A0A4P7BJ74</accession>
<evidence type="ECO:0000313" key="5">
    <source>
        <dbReference type="EMBL" id="QBQ38951.1"/>
    </source>
</evidence>
<proteinExistence type="predicted"/>
<evidence type="ECO:0000256" key="3">
    <source>
        <dbReference type="SAM" id="SignalP"/>
    </source>
</evidence>
<dbReference type="Proteomes" id="UP000294359">
    <property type="component" value="Chromosome"/>
</dbReference>
<sequence>MKTLIVLLLALAVAMPAHASPGAHGPNGEHLDGPAATNTSGSVPRVETFTELFELVGHLSGGELSVLIDRYETNEPVLGGTLEVEYKHLKARAKFHADVGDYAIDDEKLLQALSVPGKHALLFTFTAGGESDLLEGTLDVPAAAANGHGHDHERRWWWLGAVPVLAIPATLVLRARRRRAQEVRA</sequence>
<feature type="chain" id="PRO_5044606912" description="Copper resistance protein CopC" evidence="3">
    <location>
        <begin position="20"/>
        <end position="185"/>
    </location>
</feature>
<keyword evidence="2" id="KW-0472">Membrane</keyword>
<evidence type="ECO:0000313" key="7">
    <source>
        <dbReference type="Proteomes" id="UP000619512"/>
    </source>
</evidence>
<evidence type="ECO:0000313" key="4">
    <source>
        <dbReference type="EMBL" id="GGY86006.1"/>
    </source>
</evidence>
<evidence type="ECO:0008006" key="8">
    <source>
        <dbReference type="Google" id="ProtNLM"/>
    </source>
</evidence>
<dbReference type="EMBL" id="BMWW01000003">
    <property type="protein sequence ID" value="GGY86006.1"/>
    <property type="molecule type" value="Genomic_DNA"/>
</dbReference>
<keyword evidence="3" id="KW-0732">Signal</keyword>
<dbReference type="Proteomes" id="UP000619512">
    <property type="component" value="Unassembled WGS sequence"/>
</dbReference>
<protein>
    <recommendedName>
        <fullName evidence="8">Copper resistance protein CopC</fullName>
    </recommendedName>
</protein>
<feature type="region of interest" description="Disordered" evidence="1">
    <location>
        <begin position="21"/>
        <end position="41"/>
    </location>
</feature>
<reference evidence="5 6" key="2">
    <citation type="submission" date="2019-03" db="EMBL/GenBank/DDBJ databases">
        <title>Draft Genome Sequences of Six Type Strains of the Genus Massilia.</title>
        <authorList>
            <person name="Miess H."/>
            <person name="Frediansyhah A."/>
            <person name="Gross H."/>
        </authorList>
    </citation>
    <scope>NUCLEOTIDE SEQUENCE [LARGE SCALE GENOMIC DNA]</scope>
    <source>
        <strain evidence="5 6">DSM 17505</strain>
    </source>
</reference>
<reference evidence="4" key="3">
    <citation type="submission" date="2022-12" db="EMBL/GenBank/DDBJ databases">
        <authorList>
            <person name="Sun Q."/>
            <person name="Kim S."/>
        </authorList>
    </citation>
    <scope>NUCLEOTIDE SEQUENCE</scope>
    <source>
        <strain evidence="4">KCTC 12344</strain>
    </source>
</reference>
<keyword evidence="2" id="KW-0812">Transmembrane</keyword>
<evidence type="ECO:0000256" key="1">
    <source>
        <dbReference type="SAM" id="MobiDB-lite"/>
    </source>
</evidence>
<keyword evidence="6" id="KW-1185">Reference proteome</keyword>
<name>A0A4P7BJ74_9BURK</name>
<feature type="signal peptide" evidence="3">
    <location>
        <begin position="1"/>
        <end position="19"/>
    </location>
</feature>
<dbReference type="OrthoDB" id="5600128at2"/>
<evidence type="ECO:0000313" key="6">
    <source>
        <dbReference type="Proteomes" id="UP000294359"/>
    </source>
</evidence>
<feature type="transmembrane region" description="Helical" evidence="2">
    <location>
        <begin position="156"/>
        <end position="175"/>
    </location>
</feature>
<dbReference type="EMBL" id="CP038026">
    <property type="protein sequence ID" value="QBQ38951.1"/>
    <property type="molecule type" value="Genomic_DNA"/>
</dbReference>